<dbReference type="OrthoDB" id="9815174at2"/>
<dbReference type="Pfam" id="PF03466">
    <property type="entry name" value="LysR_substrate"/>
    <property type="match status" value="1"/>
</dbReference>
<dbReference type="GO" id="GO:0005829">
    <property type="term" value="C:cytosol"/>
    <property type="evidence" value="ECO:0007669"/>
    <property type="project" value="TreeGrafter"/>
</dbReference>
<name>A0A1X6YBT8_9RHOB</name>
<evidence type="ECO:0000259" key="5">
    <source>
        <dbReference type="PROSITE" id="PS50931"/>
    </source>
</evidence>
<dbReference type="GO" id="GO:0003700">
    <property type="term" value="F:DNA-binding transcription factor activity"/>
    <property type="evidence" value="ECO:0007669"/>
    <property type="project" value="InterPro"/>
</dbReference>
<dbReference type="RefSeq" id="WP_085816121.1">
    <property type="nucleotide sequence ID" value="NZ_FWFU01000001.1"/>
</dbReference>
<dbReference type="AlphaFoldDB" id="A0A1X6YBT8"/>
<dbReference type="Proteomes" id="UP000193207">
    <property type="component" value="Unassembled WGS sequence"/>
</dbReference>
<dbReference type="GO" id="GO:0003677">
    <property type="term" value="F:DNA binding"/>
    <property type="evidence" value="ECO:0007669"/>
    <property type="project" value="UniProtKB-KW"/>
</dbReference>
<evidence type="ECO:0000313" key="6">
    <source>
        <dbReference type="EMBL" id="SLN16326.1"/>
    </source>
</evidence>
<evidence type="ECO:0000256" key="4">
    <source>
        <dbReference type="ARBA" id="ARBA00023163"/>
    </source>
</evidence>
<protein>
    <submittedName>
        <fullName evidence="6">Hydrogen peroxide-inducible genes activator</fullName>
    </submittedName>
</protein>
<dbReference type="EMBL" id="FWFU01000001">
    <property type="protein sequence ID" value="SLN16326.1"/>
    <property type="molecule type" value="Genomic_DNA"/>
</dbReference>
<reference evidence="6 7" key="1">
    <citation type="submission" date="2017-03" db="EMBL/GenBank/DDBJ databases">
        <authorList>
            <person name="Afonso C.L."/>
            <person name="Miller P.J."/>
            <person name="Scott M.A."/>
            <person name="Spackman E."/>
            <person name="Goraichik I."/>
            <person name="Dimitrov K.M."/>
            <person name="Suarez D.L."/>
            <person name="Swayne D.E."/>
        </authorList>
    </citation>
    <scope>NUCLEOTIDE SEQUENCE [LARGE SCALE GENOMIC DNA]</scope>
    <source>
        <strain evidence="6 7">CECT 8110</strain>
    </source>
</reference>
<dbReference type="InterPro" id="IPR036390">
    <property type="entry name" value="WH_DNA-bd_sf"/>
</dbReference>
<dbReference type="InterPro" id="IPR005119">
    <property type="entry name" value="LysR_subst-bd"/>
</dbReference>
<dbReference type="PROSITE" id="PS50931">
    <property type="entry name" value="HTH_LYSR"/>
    <property type="match status" value="1"/>
</dbReference>
<dbReference type="Gene3D" id="3.40.190.10">
    <property type="entry name" value="Periplasmic binding protein-like II"/>
    <property type="match status" value="2"/>
</dbReference>
<evidence type="ECO:0000313" key="7">
    <source>
        <dbReference type="Proteomes" id="UP000193207"/>
    </source>
</evidence>
<dbReference type="SUPFAM" id="SSF53850">
    <property type="entry name" value="Periplasmic binding protein-like II"/>
    <property type="match status" value="1"/>
</dbReference>
<dbReference type="InterPro" id="IPR036388">
    <property type="entry name" value="WH-like_DNA-bd_sf"/>
</dbReference>
<evidence type="ECO:0000256" key="1">
    <source>
        <dbReference type="ARBA" id="ARBA00009437"/>
    </source>
</evidence>
<keyword evidence="2" id="KW-0805">Transcription regulation</keyword>
<keyword evidence="7" id="KW-1185">Reference proteome</keyword>
<dbReference type="SUPFAM" id="SSF46785">
    <property type="entry name" value="Winged helix' DNA-binding domain"/>
    <property type="match status" value="1"/>
</dbReference>
<proteinExistence type="inferred from homology"/>
<evidence type="ECO:0000256" key="3">
    <source>
        <dbReference type="ARBA" id="ARBA00023125"/>
    </source>
</evidence>
<evidence type="ECO:0000256" key="2">
    <source>
        <dbReference type="ARBA" id="ARBA00023015"/>
    </source>
</evidence>
<organism evidence="6 7">
    <name type="scientific">Roseovarius halotolerans</name>
    <dbReference type="NCBI Taxonomy" id="505353"/>
    <lineage>
        <taxon>Bacteria</taxon>
        <taxon>Pseudomonadati</taxon>
        <taxon>Pseudomonadota</taxon>
        <taxon>Alphaproteobacteria</taxon>
        <taxon>Rhodobacterales</taxon>
        <taxon>Roseobacteraceae</taxon>
        <taxon>Roseovarius</taxon>
    </lineage>
</organism>
<dbReference type="InterPro" id="IPR050950">
    <property type="entry name" value="HTH-type_LysR_regulators"/>
</dbReference>
<dbReference type="Pfam" id="PF00126">
    <property type="entry name" value="HTH_1"/>
    <property type="match status" value="1"/>
</dbReference>
<comment type="similarity">
    <text evidence="1">Belongs to the LysR transcriptional regulatory family.</text>
</comment>
<sequence>MNISLRQLRYVVTASQTGSILGAAQALNISTSSILMAIDKFEQEFGTQVFVRQRSKGLVTTAAGIRAIARTIRLLDEMDAYVRDISGGEKIPSGELRVGSFTSLSPNVTPQIISDLHAACPDLIVHLSEGDMISIQENLRSGMVDILLTYDAGLWEEFDYEILANAPPHVVLAETDPLARKARISLADLENKTLLLLNLPQSRDYVGSLFERAGIKRGPVQRLESFEMVRSSAAAGLGAAILNIRPFTDNTYSGLQVACRPLVESQPSPNIVLATRGGARISRRAQAFASYSRAFFKTPRAQNLFVT</sequence>
<dbReference type="PANTHER" id="PTHR30419">
    <property type="entry name" value="HTH-TYPE TRANSCRIPTIONAL REGULATOR YBHD"/>
    <property type="match status" value="1"/>
</dbReference>
<feature type="domain" description="HTH lysR-type" evidence="5">
    <location>
        <begin position="3"/>
        <end position="61"/>
    </location>
</feature>
<keyword evidence="4" id="KW-0804">Transcription</keyword>
<accession>A0A1X6YBT8</accession>
<gene>
    <name evidence="6" type="primary">oxyR_2</name>
    <name evidence="6" type="ORF">ROH8110_00418</name>
</gene>
<dbReference type="InterPro" id="IPR000847">
    <property type="entry name" value="LysR_HTH_N"/>
</dbReference>
<dbReference type="Gene3D" id="1.10.10.10">
    <property type="entry name" value="Winged helix-like DNA-binding domain superfamily/Winged helix DNA-binding domain"/>
    <property type="match status" value="1"/>
</dbReference>
<keyword evidence="3" id="KW-0238">DNA-binding</keyword>